<feature type="domain" description="Signal transduction histidine kinase subgroup 3 dimerisation and phosphoacceptor" evidence="6">
    <location>
        <begin position="177"/>
        <end position="243"/>
    </location>
</feature>
<evidence type="ECO:0000256" key="2">
    <source>
        <dbReference type="ARBA" id="ARBA00022777"/>
    </source>
</evidence>
<dbReference type="EMBL" id="AP012320">
    <property type="protein sequence ID" value="BAL95274.1"/>
    <property type="molecule type" value="Genomic_DNA"/>
</dbReference>
<dbReference type="PATRIC" id="fig|983917.3.peg.1866"/>
<dbReference type="AlphaFoldDB" id="I0HQI7"/>
<keyword evidence="3" id="KW-0902">Two-component regulatory system</keyword>
<dbReference type="Pfam" id="PF07730">
    <property type="entry name" value="HisKA_3"/>
    <property type="match status" value="1"/>
</dbReference>
<evidence type="ECO:0000256" key="3">
    <source>
        <dbReference type="ARBA" id="ARBA00023012"/>
    </source>
</evidence>
<dbReference type="Pfam" id="PF02518">
    <property type="entry name" value="HATPase_c"/>
    <property type="match status" value="1"/>
</dbReference>
<dbReference type="Proteomes" id="UP000007883">
    <property type="component" value="Chromosome"/>
</dbReference>
<dbReference type="InterPro" id="IPR036890">
    <property type="entry name" value="HATPase_C_sf"/>
</dbReference>
<dbReference type="InterPro" id="IPR003594">
    <property type="entry name" value="HATPase_dom"/>
</dbReference>
<organism evidence="7 8">
    <name type="scientific">Rubrivivax gelatinosus (strain NBRC 100245 / IL144)</name>
    <dbReference type="NCBI Taxonomy" id="983917"/>
    <lineage>
        <taxon>Bacteria</taxon>
        <taxon>Pseudomonadati</taxon>
        <taxon>Pseudomonadota</taxon>
        <taxon>Betaproteobacteria</taxon>
        <taxon>Burkholderiales</taxon>
        <taxon>Sphaerotilaceae</taxon>
        <taxon>Rubrivivax</taxon>
    </lineage>
</organism>
<proteinExistence type="predicted"/>
<sequence>MPDTSAPELQQIDRGTRRMGYWFLAYLLLYPLPWLGHAPGTAALLASAAGVAVFLPLYLAGFGRSDRRALGCGAGVAAVGLALEPFGGVWGVFIVYACGLLGGVLPRRRAAAALAALAVVLAALVLWRGIGPWHWLPSVFFGAMTAVVSMYSAAFAVQSAELAASRDEARRLAVVAERERIARDLHDLLGHTLTAIAVKADLAGRVAEAEPARARAEIEDIRRIARAALADVRAALTDLRATTLATELAAARSALGSAGVELDAELPALPLPAAVETALAFVLREGVTNVVRHAQASRCRVQLACADGEVTLAVQDTAHAPAAARPAPPAEGHGLAGLRQRLRAVGGELSLIRAPQGSTLLARVPLAGEGGA</sequence>
<dbReference type="HOGENOM" id="CLU_000445_20_8_4"/>
<accession>I0HQI7</accession>
<feature type="transmembrane region" description="Helical" evidence="4">
    <location>
        <begin position="136"/>
        <end position="157"/>
    </location>
</feature>
<feature type="transmembrane region" description="Helical" evidence="4">
    <location>
        <begin position="19"/>
        <end position="36"/>
    </location>
</feature>
<evidence type="ECO:0000256" key="1">
    <source>
        <dbReference type="ARBA" id="ARBA00022679"/>
    </source>
</evidence>
<dbReference type="PANTHER" id="PTHR24421:SF63">
    <property type="entry name" value="SENSOR HISTIDINE KINASE DESK"/>
    <property type="match status" value="1"/>
</dbReference>
<dbReference type="InterPro" id="IPR050482">
    <property type="entry name" value="Sensor_HK_TwoCompSys"/>
</dbReference>
<evidence type="ECO:0000313" key="7">
    <source>
        <dbReference type="EMBL" id="BAL95274.1"/>
    </source>
</evidence>
<evidence type="ECO:0000259" key="6">
    <source>
        <dbReference type="Pfam" id="PF07730"/>
    </source>
</evidence>
<protein>
    <submittedName>
        <fullName evidence="7">Integral membrane sensor signal transduction histidine kinase</fullName>
        <ecNumber evidence="7">2.7.13.3</ecNumber>
    </submittedName>
</protein>
<dbReference type="STRING" id="983917.RGE_19330"/>
<dbReference type="Gene3D" id="1.20.5.1930">
    <property type="match status" value="1"/>
</dbReference>
<dbReference type="eggNOG" id="COG4585">
    <property type="taxonomic scope" value="Bacteria"/>
</dbReference>
<keyword evidence="2 7" id="KW-0418">Kinase</keyword>
<dbReference type="GO" id="GO:0000155">
    <property type="term" value="F:phosphorelay sensor kinase activity"/>
    <property type="evidence" value="ECO:0007669"/>
    <property type="project" value="InterPro"/>
</dbReference>
<evidence type="ECO:0000313" key="8">
    <source>
        <dbReference type="Proteomes" id="UP000007883"/>
    </source>
</evidence>
<dbReference type="Gene3D" id="3.30.565.10">
    <property type="entry name" value="Histidine kinase-like ATPase, C-terminal domain"/>
    <property type="match status" value="1"/>
</dbReference>
<name>I0HQI7_RUBGI</name>
<reference evidence="7 8" key="1">
    <citation type="journal article" date="2012" name="J. Bacteriol.">
        <title>Complete genome sequence of phototrophic betaproteobacterium Rubrivivax gelatinosus IL144.</title>
        <authorList>
            <person name="Nagashima S."/>
            <person name="Kamimura A."/>
            <person name="Shimizu T."/>
            <person name="Nakamura-isaki S."/>
            <person name="Aono E."/>
            <person name="Sakamoto K."/>
            <person name="Ichikawa N."/>
            <person name="Nakazawa H."/>
            <person name="Sekine M."/>
            <person name="Yamazaki S."/>
            <person name="Fujita N."/>
            <person name="Shimada K."/>
            <person name="Hanada S."/>
            <person name="Nagashima K.V.P."/>
        </authorList>
    </citation>
    <scope>NUCLEOTIDE SEQUENCE [LARGE SCALE GENOMIC DNA]</scope>
    <source>
        <strain evidence="8">NBRC 100245 / IL144</strain>
    </source>
</reference>
<feature type="transmembrane region" description="Helical" evidence="4">
    <location>
        <begin position="112"/>
        <end position="130"/>
    </location>
</feature>
<keyword evidence="1 7" id="KW-0808">Transferase</keyword>
<dbReference type="EC" id="2.7.13.3" evidence="7"/>
<dbReference type="KEGG" id="rge:RGE_19330"/>
<dbReference type="GO" id="GO:0046983">
    <property type="term" value="F:protein dimerization activity"/>
    <property type="evidence" value="ECO:0007669"/>
    <property type="project" value="InterPro"/>
</dbReference>
<dbReference type="InterPro" id="IPR011712">
    <property type="entry name" value="Sig_transdc_His_kin_sub3_dim/P"/>
</dbReference>
<feature type="domain" description="Histidine kinase/HSP90-like ATPase" evidence="5">
    <location>
        <begin position="276"/>
        <end position="367"/>
    </location>
</feature>
<evidence type="ECO:0000259" key="5">
    <source>
        <dbReference type="Pfam" id="PF02518"/>
    </source>
</evidence>
<keyword evidence="4" id="KW-1133">Transmembrane helix</keyword>
<gene>
    <name evidence="7" type="ordered locus">RGE_19330</name>
</gene>
<keyword evidence="4" id="KW-0472">Membrane</keyword>
<feature type="transmembrane region" description="Helical" evidence="4">
    <location>
        <begin position="42"/>
        <end position="60"/>
    </location>
</feature>
<dbReference type="SUPFAM" id="SSF55874">
    <property type="entry name" value="ATPase domain of HSP90 chaperone/DNA topoisomerase II/histidine kinase"/>
    <property type="match status" value="1"/>
</dbReference>
<keyword evidence="8" id="KW-1185">Reference proteome</keyword>
<dbReference type="PANTHER" id="PTHR24421">
    <property type="entry name" value="NITRATE/NITRITE SENSOR PROTEIN NARX-RELATED"/>
    <property type="match status" value="1"/>
</dbReference>
<evidence type="ECO:0000256" key="4">
    <source>
        <dbReference type="SAM" id="Phobius"/>
    </source>
</evidence>
<dbReference type="GO" id="GO:0016020">
    <property type="term" value="C:membrane"/>
    <property type="evidence" value="ECO:0007669"/>
    <property type="project" value="InterPro"/>
</dbReference>
<dbReference type="CDD" id="cd16917">
    <property type="entry name" value="HATPase_UhpB-NarQ-NarX-like"/>
    <property type="match status" value="1"/>
</dbReference>
<keyword evidence="4" id="KW-0812">Transmembrane</keyword>